<feature type="domain" description="Isochorismatase-like" evidence="2">
    <location>
        <begin position="31"/>
        <end position="217"/>
    </location>
</feature>
<dbReference type="Proteomes" id="UP000184485">
    <property type="component" value="Unassembled WGS sequence"/>
</dbReference>
<evidence type="ECO:0000313" key="3">
    <source>
        <dbReference type="EMBL" id="SHG48406.1"/>
    </source>
</evidence>
<name>A0A1M5K6J2_9HYPH</name>
<evidence type="ECO:0000256" key="1">
    <source>
        <dbReference type="ARBA" id="ARBA00022801"/>
    </source>
</evidence>
<dbReference type="AlphaFoldDB" id="A0A1M5K6J2"/>
<dbReference type="RefSeq" id="WP_073057237.1">
    <property type="nucleotide sequence ID" value="NZ_FQUP01000005.1"/>
</dbReference>
<keyword evidence="1 3" id="KW-0378">Hydrolase</keyword>
<dbReference type="InterPro" id="IPR036380">
    <property type="entry name" value="Isochorismatase-like_sf"/>
</dbReference>
<evidence type="ECO:0000259" key="2">
    <source>
        <dbReference type="Pfam" id="PF00857"/>
    </source>
</evidence>
<evidence type="ECO:0000313" key="4">
    <source>
        <dbReference type="Proteomes" id="UP000184485"/>
    </source>
</evidence>
<dbReference type="Pfam" id="PF00857">
    <property type="entry name" value="Isochorismatase"/>
    <property type="match status" value="1"/>
</dbReference>
<dbReference type="GO" id="GO:0016787">
    <property type="term" value="F:hydrolase activity"/>
    <property type="evidence" value="ECO:0007669"/>
    <property type="project" value="UniProtKB-KW"/>
</dbReference>
<dbReference type="InterPro" id="IPR050272">
    <property type="entry name" value="Isochorismatase-like_hydrls"/>
</dbReference>
<dbReference type="PANTHER" id="PTHR43540">
    <property type="entry name" value="PEROXYUREIDOACRYLATE/UREIDOACRYLATE AMIDOHYDROLASE-RELATED"/>
    <property type="match status" value="1"/>
</dbReference>
<organism evidence="3 4">
    <name type="scientific">Kaistia soli DSM 19436</name>
    <dbReference type="NCBI Taxonomy" id="1122133"/>
    <lineage>
        <taxon>Bacteria</taxon>
        <taxon>Pseudomonadati</taxon>
        <taxon>Pseudomonadota</taxon>
        <taxon>Alphaproteobacteria</taxon>
        <taxon>Hyphomicrobiales</taxon>
        <taxon>Kaistiaceae</taxon>
        <taxon>Kaistia</taxon>
    </lineage>
</organism>
<gene>
    <name evidence="3" type="ORF">SAMN02745157_4304</name>
</gene>
<keyword evidence="4" id="KW-1185">Reference proteome</keyword>
<protein>
    <submittedName>
        <fullName evidence="3">Ureidoacrylate peracid hydrolase</fullName>
    </submittedName>
</protein>
<proteinExistence type="predicted"/>
<dbReference type="InterPro" id="IPR000868">
    <property type="entry name" value="Isochorismatase-like_dom"/>
</dbReference>
<accession>A0A1M5K6J2</accession>
<sequence length="231" mass="25614">MHAVNIDEALELVRTWRGVDHVFSDINPARTAHLVIDMQNAFLEEGMELEVPQSRETVDNINRISAALSAAGGVNIFTRMVMNEDFEQNWTIWLRYFCGDRRSDNVKAILRPGTHGQELYPAIEVGPSDLVIDKNRYSCFFPGASPLQSILAERGIDTLIISGTVTNCCCEATARDAMQMNYKVIFVSDATSALSDADHNAALKNMVTIFADVMDTDTLVGFIKEPVPVNL</sequence>
<reference evidence="3 4" key="1">
    <citation type="submission" date="2016-11" db="EMBL/GenBank/DDBJ databases">
        <authorList>
            <person name="Jaros S."/>
            <person name="Januszkiewicz K."/>
            <person name="Wedrychowicz H."/>
        </authorList>
    </citation>
    <scope>NUCLEOTIDE SEQUENCE [LARGE SCALE GENOMIC DNA]</scope>
    <source>
        <strain evidence="3 4">DSM 19436</strain>
    </source>
</reference>
<dbReference type="PANTHER" id="PTHR43540:SF6">
    <property type="entry name" value="ISOCHORISMATASE-LIKE DOMAIN-CONTAINING PROTEIN"/>
    <property type="match status" value="1"/>
</dbReference>
<dbReference type="EMBL" id="FQUP01000005">
    <property type="protein sequence ID" value="SHG48406.1"/>
    <property type="molecule type" value="Genomic_DNA"/>
</dbReference>
<dbReference type="SUPFAM" id="SSF52499">
    <property type="entry name" value="Isochorismatase-like hydrolases"/>
    <property type="match status" value="1"/>
</dbReference>
<dbReference type="Gene3D" id="3.40.50.850">
    <property type="entry name" value="Isochorismatase-like"/>
    <property type="match status" value="1"/>
</dbReference>
<dbReference type="CDD" id="cd00431">
    <property type="entry name" value="cysteine_hydrolases"/>
    <property type="match status" value="1"/>
</dbReference>
<dbReference type="STRING" id="1122133.SAMN02745157_4304"/>